<dbReference type="OrthoDB" id="555504at2"/>
<comment type="caution">
    <text evidence="1">The sequence shown here is derived from an EMBL/GenBank/DDBJ whole genome shotgun (WGS) entry which is preliminary data.</text>
</comment>
<dbReference type="Pfam" id="PF11964">
    <property type="entry name" value="SpoIIAA-like"/>
    <property type="match status" value="1"/>
</dbReference>
<dbReference type="EMBL" id="QRHA01000001">
    <property type="protein sequence ID" value="RDV29007.1"/>
    <property type="molecule type" value="Genomic_DNA"/>
</dbReference>
<dbReference type="Gene3D" id="3.40.50.10600">
    <property type="entry name" value="SpoIIaa-like domains"/>
    <property type="match status" value="1"/>
</dbReference>
<protein>
    <submittedName>
        <fullName evidence="1">STAS/SEC14 domain-containing protein</fullName>
    </submittedName>
</protein>
<dbReference type="InterPro" id="IPR021866">
    <property type="entry name" value="SpoIIAA-like"/>
</dbReference>
<proteinExistence type="predicted"/>
<sequence>MTFRRHGLTVGIHRIDTAFFVTFKAVGKLTHGDYQTITPMLDGALAEVQHPHVKMLVDVTEFEGWELRAAWDDFRLGLKHGRQMDKVAVVGNQRWQKTTASLASWFVAGEVRFFEDEIEALAWLNEDNPER</sequence>
<dbReference type="InterPro" id="IPR038396">
    <property type="entry name" value="SpoIIAA-like_sf"/>
</dbReference>
<keyword evidence="2" id="KW-1185">Reference proteome</keyword>
<dbReference type="InterPro" id="IPR036513">
    <property type="entry name" value="STAS_dom_sf"/>
</dbReference>
<dbReference type="SUPFAM" id="SSF52091">
    <property type="entry name" value="SpoIIaa-like"/>
    <property type="match status" value="1"/>
</dbReference>
<accession>A0A3D8MDU1</accession>
<evidence type="ECO:0000313" key="2">
    <source>
        <dbReference type="Proteomes" id="UP000256561"/>
    </source>
</evidence>
<gene>
    <name evidence="1" type="ORF">DXV75_00630</name>
</gene>
<organism evidence="1 2">
    <name type="scientific">Alteromonas aestuariivivens</name>
    <dbReference type="NCBI Taxonomy" id="1938339"/>
    <lineage>
        <taxon>Bacteria</taxon>
        <taxon>Pseudomonadati</taxon>
        <taxon>Pseudomonadota</taxon>
        <taxon>Gammaproteobacteria</taxon>
        <taxon>Alteromonadales</taxon>
        <taxon>Alteromonadaceae</taxon>
        <taxon>Alteromonas/Salinimonas group</taxon>
        <taxon>Alteromonas</taxon>
    </lineage>
</organism>
<dbReference type="AlphaFoldDB" id="A0A3D8MDU1"/>
<dbReference type="RefSeq" id="WP_115591298.1">
    <property type="nucleotide sequence ID" value="NZ_QRHA01000001.1"/>
</dbReference>
<name>A0A3D8MDU1_9ALTE</name>
<dbReference type="Proteomes" id="UP000256561">
    <property type="component" value="Unassembled WGS sequence"/>
</dbReference>
<evidence type="ECO:0000313" key="1">
    <source>
        <dbReference type="EMBL" id="RDV29007.1"/>
    </source>
</evidence>
<reference evidence="2" key="1">
    <citation type="submission" date="2018-08" db="EMBL/GenBank/DDBJ databases">
        <authorList>
            <person name="Zhang J."/>
            <person name="Du Z.-J."/>
        </authorList>
    </citation>
    <scope>NUCLEOTIDE SEQUENCE [LARGE SCALE GENOMIC DNA]</scope>
    <source>
        <strain evidence="2">KCTC 52655</strain>
    </source>
</reference>